<dbReference type="GO" id="GO:0005524">
    <property type="term" value="F:ATP binding"/>
    <property type="evidence" value="ECO:0007669"/>
    <property type="project" value="UniProtKB-UniRule"/>
</dbReference>
<dbReference type="GO" id="GO:0005634">
    <property type="term" value="C:nucleus"/>
    <property type="evidence" value="ECO:0007669"/>
    <property type="project" value="TreeGrafter"/>
</dbReference>
<comment type="catalytic activity">
    <reaction evidence="11">
        <text>adenosine + ATP = AMP + ADP + H(+)</text>
        <dbReference type="Rhea" id="RHEA:20824"/>
        <dbReference type="ChEBI" id="CHEBI:15378"/>
        <dbReference type="ChEBI" id="CHEBI:16335"/>
        <dbReference type="ChEBI" id="CHEBI:30616"/>
        <dbReference type="ChEBI" id="CHEBI:456215"/>
        <dbReference type="ChEBI" id="CHEBI:456216"/>
        <dbReference type="EC" id="2.7.1.20"/>
    </reaction>
</comment>
<evidence type="ECO:0000256" key="5">
    <source>
        <dbReference type="ARBA" id="ARBA00022679"/>
    </source>
</evidence>
<dbReference type="Gene3D" id="3.30.1110.10">
    <property type="match status" value="1"/>
</dbReference>
<name>G3AZD1_CANTC</name>
<organism evidence="14">
    <name type="scientific">Candida tenuis (strain ATCC 10573 / BCRC 21748 / CBS 615 / JCM 9827 / NBRC 10315 / NRRL Y-1498 / VKM Y-70)</name>
    <name type="common">Yeast</name>
    <name type="synonym">Yamadazyma tenuis</name>
    <dbReference type="NCBI Taxonomy" id="590646"/>
    <lineage>
        <taxon>Eukaryota</taxon>
        <taxon>Fungi</taxon>
        <taxon>Dikarya</taxon>
        <taxon>Ascomycota</taxon>
        <taxon>Saccharomycotina</taxon>
        <taxon>Pichiomycetes</taxon>
        <taxon>Debaryomycetaceae</taxon>
        <taxon>Yamadazyma</taxon>
    </lineage>
</organism>
<dbReference type="UniPathway" id="UPA00588">
    <property type="reaction ID" value="UER00659"/>
</dbReference>
<keyword evidence="14" id="KW-1185">Reference proteome</keyword>
<dbReference type="InterPro" id="IPR002173">
    <property type="entry name" value="Carboh/pur_kinase_PfkB_CS"/>
</dbReference>
<evidence type="ECO:0000256" key="6">
    <source>
        <dbReference type="ARBA" id="ARBA00022726"/>
    </source>
</evidence>
<protein>
    <recommendedName>
        <fullName evidence="4 11">Adenosine kinase</fullName>
        <shortName evidence="11">AK</shortName>
        <ecNumber evidence="4 11">2.7.1.20</ecNumber>
    </recommendedName>
    <alternativeName>
        <fullName evidence="11">Adenosine 5'-phosphotransferase</fullName>
    </alternativeName>
</protein>
<dbReference type="EC" id="2.7.1.20" evidence="4 11"/>
<dbReference type="PROSITE" id="PS00584">
    <property type="entry name" value="PFKB_KINASES_2"/>
    <property type="match status" value="1"/>
</dbReference>
<dbReference type="FunFam" id="3.40.1190.20:FF:000014">
    <property type="entry name" value="ADO1p Adenosine kinase"/>
    <property type="match status" value="1"/>
</dbReference>
<dbReference type="OrthoDB" id="432447at2759"/>
<dbReference type="GO" id="GO:0006144">
    <property type="term" value="P:purine nucleobase metabolic process"/>
    <property type="evidence" value="ECO:0007669"/>
    <property type="project" value="TreeGrafter"/>
</dbReference>
<keyword evidence="9 11" id="KW-0067">ATP-binding</keyword>
<dbReference type="Gene3D" id="3.40.1190.20">
    <property type="match status" value="1"/>
</dbReference>
<evidence type="ECO:0000256" key="11">
    <source>
        <dbReference type="RuleBase" id="RU368116"/>
    </source>
</evidence>
<dbReference type="PRINTS" id="PR00989">
    <property type="entry name" value="ADENOKINASE"/>
</dbReference>
<keyword evidence="5 11" id="KW-0808">Transferase</keyword>
<dbReference type="PANTHER" id="PTHR45769:SF3">
    <property type="entry name" value="ADENOSINE KINASE"/>
    <property type="match status" value="1"/>
</dbReference>
<dbReference type="STRING" id="590646.G3AZD1"/>
<keyword evidence="8 11" id="KW-0418">Kinase</keyword>
<dbReference type="HOGENOM" id="CLU_045832_1_0_1"/>
<accession>G3AZD1</accession>
<comment type="pathway">
    <text evidence="2 11">Purine metabolism; AMP biosynthesis via salvage pathway; AMP from adenosine: step 1/1.</text>
</comment>
<dbReference type="GO" id="GO:0006166">
    <property type="term" value="P:purine ribonucleoside salvage"/>
    <property type="evidence" value="ECO:0007669"/>
    <property type="project" value="UniProtKB-KW"/>
</dbReference>
<gene>
    <name evidence="13" type="ORF">CANTEDRAFT_112925</name>
</gene>
<evidence type="ECO:0000259" key="12">
    <source>
        <dbReference type="Pfam" id="PF00294"/>
    </source>
</evidence>
<keyword evidence="6 11" id="KW-0660">Purine salvage</keyword>
<evidence type="ECO:0000256" key="8">
    <source>
        <dbReference type="ARBA" id="ARBA00022777"/>
    </source>
</evidence>
<keyword evidence="11" id="KW-0460">Magnesium</keyword>
<dbReference type="InterPro" id="IPR011611">
    <property type="entry name" value="PfkB_dom"/>
</dbReference>
<dbReference type="InterPro" id="IPR029056">
    <property type="entry name" value="Ribokinase-like"/>
</dbReference>
<evidence type="ECO:0000256" key="1">
    <source>
        <dbReference type="ARBA" id="ARBA00001946"/>
    </source>
</evidence>
<dbReference type="CDD" id="cd01168">
    <property type="entry name" value="adenosine_kinase"/>
    <property type="match status" value="1"/>
</dbReference>
<evidence type="ECO:0000313" key="14">
    <source>
        <dbReference type="Proteomes" id="UP000000707"/>
    </source>
</evidence>
<dbReference type="AlphaFoldDB" id="G3AZD1"/>
<dbReference type="eggNOG" id="KOG2854">
    <property type="taxonomic scope" value="Eukaryota"/>
</dbReference>
<comment type="cofactor">
    <cofactor evidence="1 11">
        <name>Mg(2+)</name>
        <dbReference type="ChEBI" id="CHEBI:18420"/>
    </cofactor>
</comment>
<dbReference type="KEGG" id="cten:18246737"/>
<reference evidence="13 14" key="1">
    <citation type="journal article" date="2011" name="Proc. Natl. Acad. Sci. U.S.A.">
        <title>Comparative genomics of xylose-fermenting fungi for enhanced biofuel production.</title>
        <authorList>
            <person name="Wohlbach D.J."/>
            <person name="Kuo A."/>
            <person name="Sato T.K."/>
            <person name="Potts K.M."/>
            <person name="Salamov A.A."/>
            <person name="LaButti K.M."/>
            <person name="Sun H."/>
            <person name="Clum A."/>
            <person name="Pangilinan J.L."/>
            <person name="Lindquist E.A."/>
            <person name="Lucas S."/>
            <person name="Lapidus A."/>
            <person name="Jin M."/>
            <person name="Gunawan C."/>
            <person name="Balan V."/>
            <person name="Dale B.E."/>
            <person name="Jeffries T.W."/>
            <person name="Zinkel R."/>
            <person name="Barry K.W."/>
            <person name="Grigoriev I.V."/>
            <person name="Gasch A.P."/>
        </authorList>
    </citation>
    <scope>NUCLEOTIDE SEQUENCE [LARGE SCALE GENOMIC DNA]</scope>
    <source>
        <strain evidence="14">ATCC 10573 / BCRC 21748 / CBS 615 / JCM 9827 / NBRC 10315 / NRRL Y-1498 / VKM Y-70</strain>
    </source>
</reference>
<dbReference type="EMBL" id="GL996512">
    <property type="protein sequence ID" value="EGV66066.1"/>
    <property type="molecule type" value="Genomic_DNA"/>
</dbReference>
<evidence type="ECO:0000256" key="10">
    <source>
        <dbReference type="PIRSR" id="PIRSR601805-1"/>
    </source>
</evidence>
<dbReference type="GeneID" id="18246737"/>
<dbReference type="GO" id="GO:0005829">
    <property type="term" value="C:cytosol"/>
    <property type="evidence" value="ECO:0007669"/>
    <property type="project" value="TreeGrafter"/>
</dbReference>
<dbReference type="Proteomes" id="UP000000707">
    <property type="component" value="Unassembled WGS sequence"/>
</dbReference>
<comment type="function">
    <text evidence="11">ATP dependent phosphorylation of adenosine and other related nucleoside analogs to monophosphate derivatives.</text>
</comment>
<feature type="active site" description="Proton acceptor" evidence="10">
    <location>
        <position position="298"/>
    </location>
</feature>
<keyword evidence="7 11" id="KW-0547">Nucleotide-binding</keyword>
<dbReference type="GO" id="GO:0044209">
    <property type="term" value="P:AMP salvage"/>
    <property type="evidence" value="ECO:0007669"/>
    <property type="project" value="UniProtKB-UniRule"/>
</dbReference>
<evidence type="ECO:0000313" key="13">
    <source>
        <dbReference type="EMBL" id="EGV66066.1"/>
    </source>
</evidence>
<evidence type="ECO:0000256" key="7">
    <source>
        <dbReference type="ARBA" id="ARBA00022741"/>
    </source>
</evidence>
<evidence type="ECO:0000256" key="2">
    <source>
        <dbReference type="ARBA" id="ARBA00004801"/>
    </source>
</evidence>
<comment type="similarity">
    <text evidence="3 11">Belongs to the carbohydrate kinase PfkB family.</text>
</comment>
<dbReference type="Pfam" id="PF00294">
    <property type="entry name" value="PfkB"/>
    <property type="match status" value="1"/>
</dbReference>
<dbReference type="PANTHER" id="PTHR45769">
    <property type="entry name" value="ADENOSINE KINASE"/>
    <property type="match status" value="1"/>
</dbReference>
<evidence type="ECO:0000256" key="4">
    <source>
        <dbReference type="ARBA" id="ARBA00012119"/>
    </source>
</evidence>
<dbReference type="GO" id="GO:0004001">
    <property type="term" value="F:adenosine kinase activity"/>
    <property type="evidence" value="ECO:0007669"/>
    <property type="project" value="UniProtKB-UniRule"/>
</dbReference>
<feature type="domain" description="Carbohydrate kinase PfkB" evidence="12">
    <location>
        <begin position="25"/>
        <end position="340"/>
    </location>
</feature>
<sequence length="344" mass="37429">MPYDLVCLGNPLLDLQLDVDQEILTKYDLKDNDAILAEEKHLPIFDEIINNPKLILVAGGAAQNTARGAQYILPPNSVCYFGAVGDDIYKQKLVEANAQYGLTTKYMIDEHETGKCAALIYKHNRSLVTDLGAANHFKPSHFDIPENWEIVQNAKVFYIGGFHLTVSPEAIIKLGKHAAETNKPFALNLSAPFIPQFFKEPLAQSIPYADYIIGNESEAAAFAEANGLEATDVETVGKYIAKLPKVNTTTPRVVILTQGTEETVAVSYNKDSDSYDVKKFPVVLLESSKIADTNGAGDAFAAGFIASVVQGKTLAEGINVGQWAAQISLQEVGPSFPFPKQTYA</sequence>
<dbReference type="InterPro" id="IPR001805">
    <property type="entry name" value="Adenokinase"/>
</dbReference>
<evidence type="ECO:0000256" key="9">
    <source>
        <dbReference type="ARBA" id="ARBA00022840"/>
    </source>
</evidence>
<evidence type="ECO:0000256" key="3">
    <source>
        <dbReference type="ARBA" id="ARBA00010688"/>
    </source>
</evidence>
<proteinExistence type="inferred from homology"/>
<dbReference type="SUPFAM" id="SSF53613">
    <property type="entry name" value="Ribokinase-like"/>
    <property type="match status" value="1"/>
</dbReference>